<name>A0A1G4GAN3_9BACT</name>
<dbReference type="GO" id="GO:0015159">
    <property type="term" value="F:polysaccharide transmembrane transporter activity"/>
    <property type="evidence" value="ECO:0007669"/>
    <property type="project" value="InterPro"/>
</dbReference>
<keyword evidence="5" id="KW-0762">Sugar transport</keyword>
<dbReference type="KEGG" id="pmuc:ING2E5A_2818"/>
<evidence type="ECO:0000256" key="14">
    <source>
        <dbReference type="ARBA" id="ARBA00023288"/>
    </source>
</evidence>
<keyword evidence="10" id="KW-0626">Porin</keyword>
<dbReference type="PANTHER" id="PTHR33619">
    <property type="entry name" value="POLYSACCHARIDE EXPORT PROTEIN GFCE-RELATED"/>
    <property type="match status" value="1"/>
</dbReference>
<evidence type="ECO:0000256" key="7">
    <source>
        <dbReference type="ARBA" id="ARBA00022729"/>
    </source>
</evidence>
<evidence type="ECO:0000256" key="9">
    <source>
        <dbReference type="ARBA" id="ARBA00023065"/>
    </source>
</evidence>
<keyword evidence="13" id="KW-0998">Cell outer membrane</keyword>
<evidence type="ECO:0000256" key="1">
    <source>
        <dbReference type="ARBA" id="ARBA00004571"/>
    </source>
</evidence>
<evidence type="ECO:0000256" key="13">
    <source>
        <dbReference type="ARBA" id="ARBA00023237"/>
    </source>
</evidence>
<dbReference type="RefSeq" id="WP_071137873.1">
    <property type="nucleotide sequence ID" value="NZ_LT608328.1"/>
</dbReference>
<accession>A0A1G4GAN3</accession>
<dbReference type="STRING" id="1642646.ING2E5A_2818"/>
<dbReference type="GO" id="GO:0015288">
    <property type="term" value="F:porin activity"/>
    <property type="evidence" value="ECO:0007669"/>
    <property type="project" value="UniProtKB-KW"/>
</dbReference>
<evidence type="ECO:0000259" key="18">
    <source>
        <dbReference type="Pfam" id="PF10531"/>
    </source>
</evidence>
<evidence type="ECO:0000256" key="15">
    <source>
        <dbReference type="SAM" id="MobiDB-lite"/>
    </source>
</evidence>
<evidence type="ECO:0000256" key="6">
    <source>
        <dbReference type="ARBA" id="ARBA00022692"/>
    </source>
</evidence>
<evidence type="ECO:0000259" key="19">
    <source>
        <dbReference type="Pfam" id="PF22461"/>
    </source>
</evidence>
<feature type="domain" description="Soluble ligand binding" evidence="18">
    <location>
        <begin position="707"/>
        <end position="745"/>
    </location>
</feature>
<feature type="compositionally biased region" description="Polar residues" evidence="15">
    <location>
        <begin position="73"/>
        <end position="82"/>
    </location>
</feature>
<feature type="region of interest" description="Disordered" evidence="15">
    <location>
        <begin position="66"/>
        <end position="110"/>
    </location>
</feature>
<feature type="domain" description="Polysaccharide export protein N-terminal" evidence="17">
    <location>
        <begin position="140"/>
        <end position="205"/>
    </location>
</feature>
<evidence type="ECO:0000256" key="3">
    <source>
        <dbReference type="ARBA" id="ARBA00022448"/>
    </source>
</evidence>
<dbReference type="EMBL" id="LT608328">
    <property type="protein sequence ID" value="SCM59613.1"/>
    <property type="molecule type" value="Genomic_DNA"/>
</dbReference>
<feature type="domain" description="Soluble ligand binding" evidence="18">
    <location>
        <begin position="486"/>
        <end position="533"/>
    </location>
</feature>
<keyword evidence="8" id="KW-0625">Polysaccharide transport</keyword>
<feature type="domain" description="SLBB" evidence="19">
    <location>
        <begin position="228"/>
        <end position="305"/>
    </location>
</feature>
<evidence type="ECO:0000256" key="11">
    <source>
        <dbReference type="ARBA" id="ARBA00023136"/>
    </source>
</evidence>
<proteinExistence type="inferred from homology"/>
<dbReference type="InterPro" id="IPR054765">
    <property type="entry name" value="SLBB_dom"/>
</dbReference>
<dbReference type="InterPro" id="IPR003715">
    <property type="entry name" value="Poly_export_N"/>
</dbReference>
<evidence type="ECO:0000256" key="5">
    <source>
        <dbReference type="ARBA" id="ARBA00022597"/>
    </source>
</evidence>
<keyword evidence="9" id="KW-0406">Ion transport</keyword>
<dbReference type="PANTHER" id="PTHR33619:SF3">
    <property type="entry name" value="POLYSACCHARIDE EXPORT PROTEIN GFCE-RELATED"/>
    <property type="match status" value="1"/>
</dbReference>
<evidence type="ECO:0000259" key="17">
    <source>
        <dbReference type="Pfam" id="PF02563"/>
    </source>
</evidence>
<dbReference type="GO" id="GO:0046930">
    <property type="term" value="C:pore complex"/>
    <property type="evidence" value="ECO:0007669"/>
    <property type="project" value="UniProtKB-KW"/>
</dbReference>
<dbReference type="Pfam" id="PF02563">
    <property type="entry name" value="Poly_export"/>
    <property type="match status" value="1"/>
</dbReference>
<evidence type="ECO:0000256" key="12">
    <source>
        <dbReference type="ARBA" id="ARBA00023139"/>
    </source>
</evidence>
<dbReference type="Pfam" id="PF22461">
    <property type="entry name" value="SLBB_2"/>
    <property type="match status" value="1"/>
</dbReference>
<feature type="chain" id="PRO_5009604036" evidence="16">
    <location>
        <begin position="24"/>
        <end position="804"/>
    </location>
</feature>
<evidence type="ECO:0000313" key="20">
    <source>
        <dbReference type="EMBL" id="SCM59613.1"/>
    </source>
</evidence>
<evidence type="ECO:0000256" key="10">
    <source>
        <dbReference type="ARBA" id="ARBA00023114"/>
    </source>
</evidence>
<dbReference type="Proteomes" id="UP000178485">
    <property type="component" value="Chromosome i"/>
</dbReference>
<dbReference type="AlphaFoldDB" id="A0A1G4GAN3"/>
<evidence type="ECO:0000256" key="2">
    <source>
        <dbReference type="ARBA" id="ARBA00009450"/>
    </source>
</evidence>
<dbReference type="InterPro" id="IPR019554">
    <property type="entry name" value="Soluble_ligand-bd"/>
</dbReference>
<dbReference type="Pfam" id="PF10531">
    <property type="entry name" value="SLBB"/>
    <property type="match status" value="3"/>
</dbReference>
<keyword evidence="4" id="KW-1134">Transmembrane beta strand</keyword>
<dbReference type="GO" id="GO:0009279">
    <property type="term" value="C:cell outer membrane"/>
    <property type="evidence" value="ECO:0007669"/>
    <property type="project" value="UniProtKB-SubCell"/>
</dbReference>
<protein>
    <submittedName>
        <fullName evidence="20">Capsule polysaccharide export protein</fullName>
    </submittedName>
</protein>
<sequence>MIHQSLRLILIGLLFLLSNSYLAAQTNTQQGTQGAEGVQGSGMTQERAIQELQKRGYTPQQIQQLQQQYQNQLESGKSSPVESNYDPEEATEREVPDAEETSSIDENLARGERLPQYERIYGQDLFARGNLTFAPNMNMPTPRNYVLGPGDEILIDIWGNSELNLRYKIVPDGHITVPGLGRLQLSGLTVEQAESRIRKEFASIYSDLDTPQPGTFLAISVGNVRTIKVNVMGEVARPGTYTLSSFASAFHALYAAGGINRIGSLRNIRVFRDGKTVATIDVYDYLMKGDNSADISLRDGDIVKVDPYGILAQITGEVKRPMWYEMLEHETLDDLIRYAGNFSSKAYTENLTLHRKDDNANVAFTVNFTQYPYFHLKNGDQVRVEPILSLFTNVVEIEGAVFRPGEYAISDRLKTVRDLVSIAQGTTGDAFLQRALLYRLNPDLTYSLIAVDLAAILEGSIPDIELVNNDRLVVPSVLHLDTDASVYIGGEVKSPGSYPYAESMKLQDVILRAGGFKEGSSTARIDVYRRIKDPQSTTVSEKSSLAYSFSLNEGLSIADSDFLLEPFDQIVVRRSPGYEEQQNVTITGEVLFGGQYAKLQKDERLSSLVERAGGLTPYAYIKGARLTRRLTETEQQQAREALKLKLEADITKKEDTASLQEQLAQVDLSSRPVGIDLEKALKNPGGPDDIVLRDGDILRIPEFESTVRISGGVLYPNTVTFKKNKKLDYYIKQAGGYSRLAQKRNPYVVYMNGQVASGRWARIEPGCEIIVPERPEREPMSLQGILGLSSSLATIALVITNLLK</sequence>
<gene>
    <name evidence="20" type="ORF">ING2E5A_2818</name>
</gene>
<keyword evidence="11" id="KW-0472">Membrane</keyword>
<comment type="similarity">
    <text evidence="2">Belongs to the BexD/CtrA/VexA family.</text>
</comment>
<dbReference type="GO" id="GO:0006811">
    <property type="term" value="P:monoatomic ion transport"/>
    <property type="evidence" value="ECO:0007669"/>
    <property type="project" value="UniProtKB-KW"/>
</dbReference>
<evidence type="ECO:0000256" key="4">
    <source>
        <dbReference type="ARBA" id="ARBA00022452"/>
    </source>
</evidence>
<evidence type="ECO:0000313" key="21">
    <source>
        <dbReference type="Proteomes" id="UP000178485"/>
    </source>
</evidence>
<dbReference type="InterPro" id="IPR049712">
    <property type="entry name" value="Poly_export"/>
</dbReference>
<reference evidence="20 21" key="1">
    <citation type="submission" date="2016-08" db="EMBL/GenBank/DDBJ databases">
        <authorList>
            <person name="Seilhamer J.J."/>
        </authorList>
    </citation>
    <scope>NUCLEOTIDE SEQUENCE [LARGE SCALE GENOMIC DNA]</scope>
    <source>
        <strain evidence="20">ING2-E5A</strain>
    </source>
</reference>
<evidence type="ECO:0000256" key="16">
    <source>
        <dbReference type="SAM" id="SignalP"/>
    </source>
</evidence>
<comment type="subcellular location">
    <subcellularLocation>
        <location evidence="1">Cell outer membrane</location>
        <topology evidence="1">Multi-pass membrane protein</topology>
    </subcellularLocation>
</comment>
<keyword evidence="7 16" id="KW-0732">Signal</keyword>
<keyword evidence="14" id="KW-0449">Lipoprotein</keyword>
<dbReference type="Gene3D" id="3.10.560.10">
    <property type="entry name" value="Outer membrane lipoprotein wza domain like"/>
    <property type="match status" value="6"/>
</dbReference>
<dbReference type="Gene3D" id="3.30.1950.10">
    <property type="entry name" value="wza like domain"/>
    <property type="match status" value="1"/>
</dbReference>
<keyword evidence="6" id="KW-0812">Transmembrane</keyword>
<keyword evidence="21" id="KW-1185">Reference proteome</keyword>
<feature type="signal peptide" evidence="16">
    <location>
        <begin position="1"/>
        <end position="23"/>
    </location>
</feature>
<feature type="domain" description="Soluble ligand binding" evidence="18">
    <location>
        <begin position="312"/>
        <end position="357"/>
    </location>
</feature>
<evidence type="ECO:0000256" key="8">
    <source>
        <dbReference type="ARBA" id="ARBA00023047"/>
    </source>
</evidence>
<keyword evidence="12" id="KW-0564">Palmitate</keyword>
<organism evidence="20 21">
    <name type="scientific">Petrimonas mucosa</name>
    <dbReference type="NCBI Taxonomy" id="1642646"/>
    <lineage>
        <taxon>Bacteria</taxon>
        <taxon>Pseudomonadati</taxon>
        <taxon>Bacteroidota</taxon>
        <taxon>Bacteroidia</taxon>
        <taxon>Bacteroidales</taxon>
        <taxon>Dysgonomonadaceae</taxon>
        <taxon>Petrimonas</taxon>
    </lineage>
</organism>
<keyword evidence="3" id="KW-0813">Transport</keyword>